<dbReference type="PANTHER" id="PTHR10635">
    <property type="entry name" value="COATOMER SUBUNIT BETA"/>
    <property type="match status" value="1"/>
</dbReference>
<evidence type="ECO:0000313" key="2">
    <source>
        <dbReference type="EMBL" id="KAK8991765.1"/>
    </source>
</evidence>
<feature type="domain" description="Clathrin/coatomer adaptor adaptin-like N-terminal" evidence="1">
    <location>
        <begin position="8"/>
        <end position="73"/>
    </location>
</feature>
<name>A0ABR2PTL5_9ROSI</name>
<dbReference type="SUPFAM" id="SSF48371">
    <property type="entry name" value="ARM repeat"/>
    <property type="match status" value="1"/>
</dbReference>
<dbReference type="InterPro" id="IPR016024">
    <property type="entry name" value="ARM-type_fold"/>
</dbReference>
<dbReference type="InterPro" id="IPR016460">
    <property type="entry name" value="COPB1"/>
</dbReference>
<evidence type="ECO:0000313" key="3">
    <source>
        <dbReference type="Proteomes" id="UP001396334"/>
    </source>
</evidence>
<organism evidence="2 3">
    <name type="scientific">Hibiscus sabdariffa</name>
    <name type="common">roselle</name>
    <dbReference type="NCBI Taxonomy" id="183260"/>
    <lineage>
        <taxon>Eukaryota</taxon>
        <taxon>Viridiplantae</taxon>
        <taxon>Streptophyta</taxon>
        <taxon>Embryophyta</taxon>
        <taxon>Tracheophyta</taxon>
        <taxon>Spermatophyta</taxon>
        <taxon>Magnoliopsida</taxon>
        <taxon>eudicotyledons</taxon>
        <taxon>Gunneridae</taxon>
        <taxon>Pentapetalae</taxon>
        <taxon>rosids</taxon>
        <taxon>malvids</taxon>
        <taxon>Malvales</taxon>
        <taxon>Malvaceae</taxon>
        <taxon>Malvoideae</taxon>
        <taxon>Hibiscus</taxon>
    </lineage>
</organism>
<dbReference type="InterPro" id="IPR002553">
    <property type="entry name" value="Clathrin/coatomer_adapt-like_N"/>
</dbReference>
<evidence type="ECO:0000259" key="1">
    <source>
        <dbReference type="Pfam" id="PF01602"/>
    </source>
</evidence>
<gene>
    <name evidence="2" type="ORF">V6N11_062759</name>
</gene>
<dbReference type="InterPro" id="IPR011989">
    <property type="entry name" value="ARM-like"/>
</dbReference>
<dbReference type="Proteomes" id="UP001396334">
    <property type="component" value="Unassembled WGS sequence"/>
</dbReference>
<comment type="caution">
    <text evidence="2">The sequence shown here is derived from an EMBL/GenBank/DDBJ whole genome shotgun (WGS) entry which is preliminary data.</text>
</comment>
<accession>A0ABR2PTL5</accession>
<proteinExistence type="predicted"/>
<reference evidence="2 3" key="1">
    <citation type="journal article" date="2024" name="G3 (Bethesda)">
        <title>Genome assembly of Hibiscus sabdariffa L. provides insights into metabolisms of medicinal natural products.</title>
        <authorList>
            <person name="Kim T."/>
        </authorList>
    </citation>
    <scope>NUCLEOTIDE SEQUENCE [LARGE SCALE GENOMIC DNA]</scope>
    <source>
        <strain evidence="2">TK-2024</strain>
        <tissue evidence="2">Old leaves</tissue>
    </source>
</reference>
<keyword evidence="3" id="KW-1185">Reference proteome</keyword>
<dbReference type="Pfam" id="PF01602">
    <property type="entry name" value="Adaptin_N"/>
    <property type="match status" value="1"/>
</dbReference>
<dbReference type="EMBL" id="JBBPBN010000052">
    <property type="protein sequence ID" value="KAK8991765.1"/>
    <property type="molecule type" value="Genomic_DNA"/>
</dbReference>
<protein>
    <recommendedName>
        <fullName evidence="1">Clathrin/coatomer adaptor adaptin-like N-terminal domain-containing protein</fullName>
    </recommendedName>
</protein>
<sequence length="141" mass="15766">MCLERFQVRILTSTLDIVLELISPRNINEVVLTLKKQVMKTQREEYRQMLIQAIHSCAIKTIKLQAQLCMDFLGDSNVASACSFYSSCAGLLCALWVIGEYCFSLSEVESALATIKQCLGELPFYSISEEAEATDVSKKTP</sequence>
<dbReference type="PANTHER" id="PTHR10635:SF0">
    <property type="entry name" value="COATOMER SUBUNIT BETA"/>
    <property type="match status" value="1"/>
</dbReference>
<dbReference type="Gene3D" id="1.25.10.10">
    <property type="entry name" value="Leucine-rich Repeat Variant"/>
    <property type="match status" value="1"/>
</dbReference>